<name>A0A6N6JJD7_9RHOB</name>
<reference evidence="2 3" key="1">
    <citation type="submission" date="2019-12" db="EMBL/GenBank/DDBJ databases">
        <title>Litoreibacter badius sp. nov., a novel bacteriochlorophyll a-containing bacterium in the genus Litoreibacter.</title>
        <authorList>
            <person name="Kanamuro M."/>
            <person name="Takabe Y."/>
            <person name="Mori K."/>
            <person name="Takaichi S."/>
            <person name="Hanada S."/>
        </authorList>
    </citation>
    <scope>NUCLEOTIDE SEQUENCE [LARGE SCALE GENOMIC DNA]</scope>
    <source>
        <strain evidence="2 3">K6</strain>
    </source>
</reference>
<evidence type="ECO:0000313" key="3">
    <source>
        <dbReference type="Proteomes" id="UP000436822"/>
    </source>
</evidence>
<dbReference type="RefSeq" id="WP_159809390.1">
    <property type="nucleotide sequence ID" value="NZ_BLJE01000004.1"/>
</dbReference>
<keyword evidence="1" id="KW-0732">Signal</keyword>
<feature type="chain" id="PRO_5027070908" description="VPLPA-CTERM protein sorting domain-containing protein" evidence="1">
    <location>
        <begin position="20"/>
        <end position="215"/>
    </location>
</feature>
<dbReference type="AlphaFoldDB" id="A0A6N6JJD7"/>
<accession>A0A6N6JJD7</accession>
<evidence type="ECO:0000256" key="1">
    <source>
        <dbReference type="SAM" id="SignalP"/>
    </source>
</evidence>
<sequence>MKILIPFFLFTVAAAPAAAATFTYDVVVTVSDDLSPPPFDDVPEFDLPDVGTTGTVTVALDSTIFDGSPLIPEETQDISSILSVSATIGDLTTDLSEPAILPFLFDSGFRLANGAFSAIDIFTSTPSESAALAGGFSFTAPDGVATPTTLSDVLAILGDEGTGLVFSFNGDINEEFVQFAAEIAPSVPAIPLPAGSALLLTGLAAFGVARGKQKA</sequence>
<gene>
    <name evidence="2" type="ORF">KIN_34700</name>
</gene>
<dbReference type="InterPro" id="IPR022472">
    <property type="entry name" value="VPLPA-CTERM"/>
</dbReference>
<evidence type="ECO:0000313" key="2">
    <source>
        <dbReference type="EMBL" id="GFE66396.1"/>
    </source>
</evidence>
<evidence type="ECO:0008006" key="4">
    <source>
        <dbReference type="Google" id="ProtNLM"/>
    </source>
</evidence>
<proteinExistence type="predicted"/>
<keyword evidence="3" id="KW-1185">Reference proteome</keyword>
<organism evidence="2 3">
    <name type="scientific">Litoreibacter roseus</name>
    <dbReference type="NCBI Taxonomy" id="2601869"/>
    <lineage>
        <taxon>Bacteria</taxon>
        <taxon>Pseudomonadati</taxon>
        <taxon>Pseudomonadota</taxon>
        <taxon>Alphaproteobacteria</taxon>
        <taxon>Rhodobacterales</taxon>
        <taxon>Roseobacteraceae</taxon>
        <taxon>Litoreibacter</taxon>
    </lineage>
</organism>
<feature type="signal peptide" evidence="1">
    <location>
        <begin position="1"/>
        <end position="19"/>
    </location>
</feature>
<dbReference type="EMBL" id="BLJE01000004">
    <property type="protein sequence ID" value="GFE66396.1"/>
    <property type="molecule type" value="Genomic_DNA"/>
</dbReference>
<dbReference type="NCBIfam" id="TIGR03370">
    <property type="entry name" value="VPLPA-CTERM"/>
    <property type="match status" value="1"/>
</dbReference>
<comment type="caution">
    <text evidence="2">The sequence shown here is derived from an EMBL/GenBank/DDBJ whole genome shotgun (WGS) entry which is preliminary data.</text>
</comment>
<dbReference type="Proteomes" id="UP000436822">
    <property type="component" value="Unassembled WGS sequence"/>
</dbReference>
<protein>
    <recommendedName>
        <fullName evidence="4">VPLPA-CTERM protein sorting domain-containing protein</fullName>
    </recommendedName>
</protein>
<dbReference type="OrthoDB" id="9911006at2"/>